<keyword evidence="8" id="KW-0648">Protein biosynthesis</keyword>
<dbReference type="OrthoDB" id="3865600at2"/>
<sequence>MKSWILYKDSAAALKPEAYEVKRLIETGEKRGHEIEVFKPEQFELLVTAASERSLMVDSAVVDLPDVLLPRMGAGTTYFALSVIRQFERLRVPTFNTSLSIETVRDKLFTHQLLGRAKLPIPKTMLAKFPIDVGLVERKLGFPVVVKTLSGSQGSGVFLCEGRQNFEDLMELIRATQSNANLIFQEFIADSRGRDIRIFVIGGRVVAAMERRSVNDNFKANFSLGGEVVPFTPDRNAEWLALESARLLGLDIAGIDLLFDGDGYKICEANSSPGFEGIESCCDVDIAAKILDFISFRL</sequence>
<dbReference type="GO" id="GO:0043774">
    <property type="term" value="F:coenzyme F420-2 alpha-glutamyl ligase activity"/>
    <property type="evidence" value="ECO:0007669"/>
    <property type="project" value="TreeGrafter"/>
</dbReference>
<dbReference type="PANTHER" id="PTHR21621:SF2">
    <property type="entry name" value="COENZYME GAMMA-F420-2:ALPHA-L-GLUTAMATE LIGASE"/>
    <property type="match status" value="1"/>
</dbReference>
<evidence type="ECO:0000313" key="13">
    <source>
        <dbReference type="Proteomes" id="UP000195807"/>
    </source>
</evidence>
<keyword evidence="9" id="KW-0464">Manganese</keyword>
<dbReference type="SUPFAM" id="SSF56059">
    <property type="entry name" value="Glutathione synthetase ATP-binding domain-like"/>
    <property type="match status" value="1"/>
</dbReference>
<keyword evidence="5 10" id="KW-0547">Nucleotide-binding</keyword>
<dbReference type="InterPro" id="IPR004666">
    <property type="entry name" value="Rp_bS6_RimK/Lys_biosynth_LsyX"/>
</dbReference>
<dbReference type="Gene3D" id="3.30.470.20">
    <property type="entry name" value="ATP-grasp fold, B domain"/>
    <property type="match status" value="1"/>
</dbReference>
<keyword evidence="3 12" id="KW-0436">Ligase</keyword>
<evidence type="ECO:0000256" key="10">
    <source>
        <dbReference type="PROSITE-ProRule" id="PRU00409"/>
    </source>
</evidence>
<name>A0A1Z1F929_9SPHN</name>
<dbReference type="Proteomes" id="UP000195807">
    <property type="component" value="Chromosome"/>
</dbReference>
<dbReference type="Pfam" id="PF18030">
    <property type="entry name" value="Rimk_N"/>
    <property type="match status" value="1"/>
</dbReference>
<evidence type="ECO:0000256" key="1">
    <source>
        <dbReference type="ARBA" id="ARBA00001936"/>
    </source>
</evidence>
<dbReference type="Gene3D" id="3.40.50.20">
    <property type="match status" value="1"/>
</dbReference>
<dbReference type="PANTHER" id="PTHR21621">
    <property type="entry name" value="RIBOSOMAL PROTEIN S6 MODIFICATION PROTEIN"/>
    <property type="match status" value="1"/>
</dbReference>
<dbReference type="Pfam" id="PF08443">
    <property type="entry name" value="RimK"/>
    <property type="match status" value="1"/>
</dbReference>
<comment type="cofactor">
    <cofactor evidence="2">
        <name>Mg(2+)</name>
        <dbReference type="ChEBI" id="CHEBI:18420"/>
    </cofactor>
</comment>
<dbReference type="EMBL" id="CP019602">
    <property type="protein sequence ID" value="ARU15252.1"/>
    <property type="molecule type" value="Genomic_DNA"/>
</dbReference>
<evidence type="ECO:0000256" key="2">
    <source>
        <dbReference type="ARBA" id="ARBA00001946"/>
    </source>
</evidence>
<evidence type="ECO:0000256" key="6">
    <source>
        <dbReference type="ARBA" id="ARBA00022840"/>
    </source>
</evidence>
<evidence type="ECO:0000256" key="3">
    <source>
        <dbReference type="ARBA" id="ARBA00022598"/>
    </source>
</evidence>
<dbReference type="RefSeq" id="WP_066842665.1">
    <property type="nucleotide sequence ID" value="NZ_CP019602.1"/>
</dbReference>
<evidence type="ECO:0000256" key="4">
    <source>
        <dbReference type="ARBA" id="ARBA00022723"/>
    </source>
</evidence>
<dbReference type="GO" id="GO:0005737">
    <property type="term" value="C:cytoplasm"/>
    <property type="evidence" value="ECO:0007669"/>
    <property type="project" value="TreeGrafter"/>
</dbReference>
<evidence type="ECO:0000256" key="5">
    <source>
        <dbReference type="ARBA" id="ARBA00022741"/>
    </source>
</evidence>
<dbReference type="Gene3D" id="3.30.1490.20">
    <property type="entry name" value="ATP-grasp fold, A domain"/>
    <property type="match status" value="1"/>
</dbReference>
<comment type="cofactor">
    <cofactor evidence="1">
        <name>Mn(2+)</name>
        <dbReference type="ChEBI" id="CHEBI:29035"/>
    </cofactor>
</comment>
<evidence type="ECO:0000256" key="8">
    <source>
        <dbReference type="ARBA" id="ARBA00022917"/>
    </source>
</evidence>
<dbReference type="KEGG" id="cman:A9D14_02485"/>
<feature type="domain" description="ATP-grasp" evidence="11">
    <location>
        <begin position="111"/>
        <end position="295"/>
    </location>
</feature>
<dbReference type="InterPro" id="IPR013651">
    <property type="entry name" value="ATP-grasp_RimK-type"/>
</dbReference>
<protein>
    <submittedName>
        <fullName evidence="12">Alpha-L-glutamate ligase</fullName>
    </submittedName>
</protein>
<proteinExistence type="predicted"/>
<keyword evidence="4" id="KW-0479">Metal-binding</keyword>
<dbReference type="PROSITE" id="PS50975">
    <property type="entry name" value="ATP_GRASP"/>
    <property type="match status" value="1"/>
</dbReference>
<keyword evidence="6 10" id="KW-0067">ATP-binding</keyword>
<evidence type="ECO:0000259" key="11">
    <source>
        <dbReference type="PROSITE" id="PS50975"/>
    </source>
</evidence>
<evidence type="ECO:0000313" key="12">
    <source>
        <dbReference type="EMBL" id="ARU15252.1"/>
    </source>
</evidence>
<dbReference type="STRING" id="450378.GCA_001661675_00495"/>
<dbReference type="InterPro" id="IPR013815">
    <property type="entry name" value="ATP_grasp_subdomain_1"/>
</dbReference>
<dbReference type="GO" id="GO:0006412">
    <property type="term" value="P:translation"/>
    <property type="evidence" value="ECO:0007669"/>
    <property type="project" value="UniProtKB-KW"/>
</dbReference>
<accession>A0A1Z1F929</accession>
<reference evidence="12 13" key="1">
    <citation type="submission" date="2017-01" db="EMBL/GenBank/DDBJ databases">
        <title>Complete genome sequence of esterase-producing bacterium Croceicoccus marinus E4A9.</title>
        <authorList>
            <person name="Wu Y.-H."/>
            <person name="Cheng H."/>
            <person name="Xu L."/>
            <person name="Huo Y.-Y."/>
            <person name="Wang C.-S."/>
            <person name="Xu X.-W."/>
        </authorList>
    </citation>
    <scope>NUCLEOTIDE SEQUENCE [LARGE SCALE GENOMIC DNA]</scope>
    <source>
        <strain evidence="12 13">E4A9</strain>
    </source>
</reference>
<dbReference type="InterPro" id="IPR041107">
    <property type="entry name" value="Rimk_N"/>
</dbReference>
<dbReference type="GO" id="GO:0005524">
    <property type="term" value="F:ATP binding"/>
    <property type="evidence" value="ECO:0007669"/>
    <property type="project" value="UniProtKB-UniRule"/>
</dbReference>
<keyword evidence="7" id="KW-0460">Magnesium</keyword>
<dbReference type="GO" id="GO:0046872">
    <property type="term" value="F:metal ion binding"/>
    <property type="evidence" value="ECO:0007669"/>
    <property type="project" value="UniProtKB-KW"/>
</dbReference>
<evidence type="ECO:0000256" key="9">
    <source>
        <dbReference type="ARBA" id="ARBA00023211"/>
    </source>
</evidence>
<dbReference type="InterPro" id="IPR011761">
    <property type="entry name" value="ATP-grasp"/>
</dbReference>
<dbReference type="AlphaFoldDB" id="A0A1Z1F929"/>
<dbReference type="FunFam" id="3.30.470.20:FF:000058">
    <property type="entry name" value="Alpha-aminoadipate--LysW ligase LysX protein"/>
    <property type="match status" value="1"/>
</dbReference>
<gene>
    <name evidence="12" type="ORF">A9D14_02485</name>
</gene>
<keyword evidence="13" id="KW-1185">Reference proteome</keyword>
<dbReference type="NCBIfam" id="TIGR00768">
    <property type="entry name" value="rimK_fam"/>
    <property type="match status" value="1"/>
</dbReference>
<evidence type="ECO:0000256" key="7">
    <source>
        <dbReference type="ARBA" id="ARBA00022842"/>
    </source>
</evidence>
<organism evidence="12 13">
    <name type="scientific">Croceicoccus marinus</name>
    <dbReference type="NCBI Taxonomy" id="450378"/>
    <lineage>
        <taxon>Bacteria</taxon>
        <taxon>Pseudomonadati</taxon>
        <taxon>Pseudomonadota</taxon>
        <taxon>Alphaproteobacteria</taxon>
        <taxon>Sphingomonadales</taxon>
        <taxon>Erythrobacteraceae</taxon>
        <taxon>Croceicoccus</taxon>
    </lineage>
</organism>